<sequence length="558" mass="63432">MGKRKVFLKTDLSTPEITHERDGAGCVKLLDSIPPRDTKVHYSPNPYGARVFDFAPWYGAGIDDLTYACQRQIERFIDKQDSDIESSTILGYCQTGLRRFLDFSVMYAATLQRSLRLSDVDRTMIDGYMSFLRDKGYAACSQRVSYYYTKAVLSALARRSLIVVVSDGDEVTFPKNPYPNSHRAAKGEKPLSASERRLVAVALRRAIQPLFSADAKSPDSYMLSVALFVVALHTGRNATPLVEMPIDCFRAHPKDSTEFLAFYKRRGHTSSRVALRAESDIDRVVESMPTVRPGVGRLIRRVIELTRDVRAQAPAELADRVWLYYSTCNQHSCVQPLTLTMLSDKIADFVSNHALKDSDGRPLRLTIGRLRKTFVNRIYELLDGDILTTAVAAGNQVRITDQHYLRPGEDAVKNWLFMGQCLVQELITNTLGATERTPVGRCSDNQHGQFAPARDGEVCQSFLNCLRCRNYVVTGDDLWRLFSFYWRVLKERSRVDRRRWERHLSHIPRLIDRDVIYQGLSKKVFTQAQVDAARERARNNPHPFWASDTIFVSLGDLA</sequence>
<dbReference type="RefSeq" id="WP_305501075.1">
    <property type="nucleotide sequence ID" value="NZ_CP131913.1"/>
</dbReference>
<keyword evidence="3" id="KW-1185">Reference proteome</keyword>
<protein>
    <recommendedName>
        <fullName evidence="4">Core-binding (CB) domain-containing protein</fullName>
    </recommendedName>
</protein>
<dbReference type="Proteomes" id="UP001235344">
    <property type="component" value="Chromosome"/>
</dbReference>
<evidence type="ECO:0000313" key="2">
    <source>
        <dbReference type="EMBL" id="WLI73420.1"/>
    </source>
</evidence>
<accession>A0ABY9H531</accession>
<reference evidence="2 3" key="1">
    <citation type="submission" date="2023-08" db="EMBL/GenBank/DDBJ databases">
        <title>Transcriptome Analysis of Halomonas alkalicola CICC 11012s to Identify the Genes Involved in Alkaline Tolerances.</title>
        <authorList>
            <person name="Zhai L."/>
        </authorList>
    </citation>
    <scope>NUCLEOTIDE SEQUENCE [LARGE SCALE GENOMIC DNA]</scope>
    <source>
        <strain evidence="2 3">CICC 11012s</strain>
    </source>
</reference>
<evidence type="ECO:0000313" key="3">
    <source>
        <dbReference type="Proteomes" id="UP001235344"/>
    </source>
</evidence>
<proteinExistence type="predicted"/>
<dbReference type="Gene3D" id="1.10.150.130">
    <property type="match status" value="1"/>
</dbReference>
<gene>
    <name evidence="2" type="ORF">B6N23_00225</name>
</gene>
<organism evidence="2 3">
    <name type="scientific">Halomonas alkalicola</name>
    <dbReference type="NCBI Taxonomy" id="1930622"/>
    <lineage>
        <taxon>Bacteria</taxon>
        <taxon>Pseudomonadati</taxon>
        <taxon>Pseudomonadota</taxon>
        <taxon>Gammaproteobacteria</taxon>
        <taxon>Oceanospirillales</taxon>
        <taxon>Halomonadaceae</taxon>
        <taxon>Halomonas</taxon>
    </lineage>
</organism>
<dbReference type="InterPro" id="IPR010998">
    <property type="entry name" value="Integrase_recombinase_N"/>
</dbReference>
<evidence type="ECO:0008006" key="4">
    <source>
        <dbReference type="Google" id="ProtNLM"/>
    </source>
</evidence>
<dbReference type="EMBL" id="CP131913">
    <property type="protein sequence ID" value="WLI73420.1"/>
    <property type="molecule type" value="Genomic_DNA"/>
</dbReference>
<name>A0ABY9H531_9GAMM</name>
<keyword evidence="1" id="KW-0238">DNA-binding</keyword>
<evidence type="ECO:0000256" key="1">
    <source>
        <dbReference type="ARBA" id="ARBA00023125"/>
    </source>
</evidence>